<keyword evidence="3" id="KW-0805">Transcription regulation</keyword>
<dbReference type="InterPro" id="IPR011598">
    <property type="entry name" value="bHLH_dom"/>
</dbReference>
<proteinExistence type="inferred from homology"/>
<evidence type="ECO:0000256" key="5">
    <source>
        <dbReference type="ARBA" id="ARBA00023163"/>
    </source>
</evidence>
<feature type="compositionally biased region" description="Polar residues" evidence="7">
    <location>
        <begin position="188"/>
        <end position="209"/>
    </location>
</feature>
<dbReference type="PROSITE" id="PS50888">
    <property type="entry name" value="BHLH"/>
    <property type="match status" value="1"/>
</dbReference>
<dbReference type="GO" id="GO:0000978">
    <property type="term" value="F:RNA polymerase II cis-regulatory region sequence-specific DNA binding"/>
    <property type="evidence" value="ECO:0007669"/>
    <property type="project" value="TreeGrafter"/>
</dbReference>
<evidence type="ECO:0000256" key="3">
    <source>
        <dbReference type="ARBA" id="ARBA00023015"/>
    </source>
</evidence>
<feature type="region of interest" description="Disordered" evidence="7">
    <location>
        <begin position="36"/>
        <end position="127"/>
    </location>
</feature>
<dbReference type="GO" id="GO:0005634">
    <property type="term" value="C:nucleus"/>
    <property type="evidence" value="ECO:0007669"/>
    <property type="project" value="UniProtKB-SubCell"/>
</dbReference>
<comment type="subcellular location">
    <subcellularLocation>
        <location evidence="1">Nucleus</location>
    </subcellularLocation>
</comment>
<dbReference type="CDD" id="cd11397">
    <property type="entry name" value="bHLHzip_MITF_like"/>
    <property type="match status" value="1"/>
</dbReference>
<evidence type="ECO:0000313" key="9">
    <source>
        <dbReference type="EMBL" id="CAF1126111.1"/>
    </source>
</evidence>
<dbReference type="SMART" id="SM00353">
    <property type="entry name" value="HLH"/>
    <property type="match status" value="1"/>
</dbReference>
<evidence type="ECO:0000256" key="1">
    <source>
        <dbReference type="ARBA" id="ARBA00004123"/>
    </source>
</evidence>
<dbReference type="InterPro" id="IPR036638">
    <property type="entry name" value="HLH_DNA-bd_sf"/>
</dbReference>
<feature type="compositionally biased region" description="Low complexity" evidence="7">
    <location>
        <begin position="76"/>
        <end position="104"/>
    </location>
</feature>
<evidence type="ECO:0000256" key="2">
    <source>
        <dbReference type="ARBA" id="ARBA00008289"/>
    </source>
</evidence>
<feature type="domain" description="BHLH" evidence="8">
    <location>
        <begin position="301"/>
        <end position="354"/>
    </location>
</feature>
<protein>
    <recommendedName>
        <fullName evidence="8">BHLH domain-containing protein</fullName>
    </recommendedName>
</protein>
<feature type="compositionally biased region" description="Acidic residues" evidence="7">
    <location>
        <begin position="210"/>
        <end position="219"/>
    </location>
</feature>
<dbReference type="SUPFAM" id="SSF47459">
    <property type="entry name" value="HLH, helix-loop-helix DNA-binding domain"/>
    <property type="match status" value="1"/>
</dbReference>
<accession>A0A814QYQ4</accession>
<evidence type="ECO:0000256" key="7">
    <source>
        <dbReference type="SAM" id="MobiDB-lite"/>
    </source>
</evidence>
<dbReference type="OrthoDB" id="6242697at2759"/>
<gene>
    <name evidence="9" type="ORF">RFH988_LOCUS20614</name>
</gene>
<dbReference type="PANTHER" id="PTHR45776">
    <property type="entry name" value="MIP04163P"/>
    <property type="match status" value="1"/>
</dbReference>
<dbReference type="GO" id="GO:0046983">
    <property type="term" value="F:protein dimerization activity"/>
    <property type="evidence" value="ECO:0007669"/>
    <property type="project" value="InterPro"/>
</dbReference>
<organism evidence="9 10">
    <name type="scientific">Rotaria sordida</name>
    <dbReference type="NCBI Taxonomy" id="392033"/>
    <lineage>
        <taxon>Eukaryota</taxon>
        <taxon>Metazoa</taxon>
        <taxon>Spiralia</taxon>
        <taxon>Gnathifera</taxon>
        <taxon>Rotifera</taxon>
        <taxon>Eurotatoria</taxon>
        <taxon>Bdelloidea</taxon>
        <taxon>Philodinida</taxon>
        <taxon>Philodinidae</taxon>
        <taxon>Rotaria</taxon>
    </lineage>
</organism>
<reference evidence="9" key="1">
    <citation type="submission" date="2021-02" db="EMBL/GenBank/DDBJ databases">
        <authorList>
            <person name="Nowell W R."/>
        </authorList>
    </citation>
    <scope>NUCLEOTIDE SEQUENCE</scope>
</reference>
<dbReference type="Gene3D" id="1.20.5.170">
    <property type="match status" value="1"/>
</dbReference>
<feature type="compositionally biased region" description="Low complexity" evidence="7">
    <location>
        <begin position="466"/>
        <end position="476"/>
    </location>
</feature>
<dbReference type="PANTHER" id="PTHR45776:SF2">
    <property type="entry name" value="MIP04163P"/>
    <property type="match status" value="1"/>
</dbReference>
<name>A0A814QYQ4_9BILA</name>
<dbReference type="EMBL" id="CAJNOO010001272">
    <property type="protein sequence ID" value="CAF1126111.1"/>
    <property type="molecule type" value="Genomic_DNA"/>
</dbReference>
<feature type="compositionally biased region" description="Polar residues" evidence="7">
    <location>
        <begin position="50"/>
        <end position="64"/>
    </location>
</feature>
<dbReference type="Gene3D" id="4.10.280.10">
    <property type="entry name" value="Helix-loop-helix DNA-binding domain"/>
    <property type="match status" value="1"/>
</dbReference>
<evidence type="ECO:0000256" key="4">
    <source>
        <dbReference type="ARBA" id="ARBA00023125"/>
    </source>
</evidence>
<keyword evidence="6" id="KW-0539">Nucleus</keyword>
<dbReference type="AlphaFoldDB" id="A0A814QYQ4"/>
<dbReference type="Proteomes" id="UP000663882">
    <property type="component" value="Unassembled WGS sequence"/>
</dbReference>
<evidence type="ECO:0000256" key="6">
    <source>
        <dbReference type="ARBA" id="ARBA00023242"/>
    </source>
</evidence>
<evidence type="ECO:0000313" key="10">
    <source>
        <dbReference type="Proteomes" id="UP000663882"/>
    </source>
</evidence>
<feature type="compositionally biased region" description="Polar residues" evidence="7">
    <location>
        <begin position="105"/>
        <end position="118"/>
    </location>
</feature>
<keyword evidence="5" id="KW-0804">Transcription</keyword>
<sequence length="507" mass="55787">MFTSSDPNLTDLDFELVDELQQNQFLNEAMIKELLSSSPSSTSPYRIVKPSSTNKRSGTLQLRRQLTDDGLNKQRTPPNSTGTSLSPLSSSYLSRLSSSNDNSPIRTTNTVRMSSPVSNNNNNNNGLSTSAKQVDAVTLLLKQTIAPAQLIQLEEQCLITVQTRLENPTRYHLEQMCRKQSLVGDESSTTNQIVSSQPLQQDASSPDSEITSEMDDQLNDDTTCGSIDSTSCGINITPRLSTTMTGDHPGSIYLSSSISKDSMDSINHHSSSCPTNILSAKAKIGLPLTEDEMRLVLRDRQKKDNHNMIERRRRFNINDRIKELGTLLPKGTELDSKQNKGTILRASVDYIRILRRQYDNASLVDEKCHMLAEQNLALQERVRELEKKCLLNGIPISSPTKISPSIAVTTSNIVKQEPSSLSSSFNNSTNPLVPPSTPIFGAIDTYPPLDSLSSFGIVDEDSNEKTNTNGNTNNNNVDPLSPLVHDPFLSSTSFGFDNEMDIGGVFP</sequence>
<feature type="region of interest" description="Disordered" evidence="7">
    <location>
        <begin position="454"/>
        <end position="479"/>
    </location>
</feature>
<comment type="caution">
    <text evidence="9">The sequence shown here is derived from an EMBL/GenBank/DDBJ whole genome shotgun (WGS) entry which is preliminary data.</text>
</comment>
<keyword evidence="4" id="KW-0238">DNA-binding</keyword>
<dbReference type="Pfam" id="PF00010">
    <property type="entry name" value="HLH"/>
    <property type="match status" value="1"/>
</dbReference>
<dbReference type="GO" id="GO:0000981">
    <property type="term" value="F:DNA-binding transcription factor activity, RNA polymerase II-specific"/>
    <property type="evidence" value="ECO:0007669"/>
    <property type="project" value="TreeGrafter"/>
</dbReference>
<feature type="region of interest" description="Disordered" evidence="7">
    <location>
        <begin position="188"/>
        <end position="225"/>
    </location>
</feature>
<comment type="similarity">
    <text evidence="2">Belongs to the MiT/TFE family.</text>
</comment>
<evidence type="ECO:0000259" key="8">
    <source>
        <dbReference type="PROSITE" id="PS50888"/>
    </source>
</evidence>